<evidence type="ECO:0000313" key="2">
    <source>
        <dbReference type="EMBL" id="MCD9645337.1"/>
    </source>
</evidence>
<proteinExistence type="predicted"/>
<feature type="region of interest" description="Disordered" evidence="1">
    <location>
        <begin position="100"/>
        <end position="137"/>
    </location>
</feature>
<feature type="compositionally biased region" description="Acidic residues" evidence="1">
    <location>
        <begin position="49"/>
        <end position="59"/>
    </location>
</feature>
<accession>A0ABS8VGC6</accession>
<feature type="compositionally biased region" description="Basic and acidic residues" evidence="1">
    <location>
        <begin position="118"/>
        <end position="132"/>
    </location>
</feature>
<sequence>MKLLIKSSKEFRAENGTEDDPFDPYGVLSCFESGRRMNEKEDKDKNEEEQGNEDDDEFEFSFVKESEFSPVAADEIFSNGQIRPIYPIFNRDLLSNNEDFMNGSSNSNTNTNSTSEEASARRRTGTDSEEHIVSGGLNRRKSLPEVVRRANPELFKTLEVRHLLHRSNGDGKDTRLLTPSSRRKEQSREDEN</sequence>
<dbReference type="InterPro" id="IPR012442">
    <property type="entry name" value="DUF1645_plant"/>
</dbReference>
<feature type="region of interest" description="Disordered" evidence="1">
    <location>
        <begin position="164"/>
        <end position="192"/>
    </location>
</feature>
<dbReference type="PANTHER" id="PTHR33095:SF127">
    <property type="entry name" value="OS05G0578100 PROTEIN"/>
    <property type="match status" value="1"/>
</dbReference>
<feature type="region of interest" description="Disordered" evidence="1">
    <location>
        <begin position="1"/>
        <end position="60"/>
    </location>
</feature>
<organism evidence="2 3">
    <name type="scientific">Datura stramonium</name>
    <name type="common">Jimsonweed</name>
    <name type="synonym">Common thornapple</name>
    <dbReference type="NCBI Taxonomy" id="4076"/>
    <lineage>
        <taxon>Eukaryota</taxon>
        <taxon>Viridiplantae</taxon>
        <taxon>Streptophyta</taxon>
        <taxon>Embryophyta</taxon>
        <taxon>Tracheophyta</taxon>
        <taxon>Spermatophyta</taxon>
        <taxon>Magnoliopsida</taxon>
        <taxon>eudicotyledons</taxon>
        <taxon>Gunneridae</taxon>
        <taxon>Pentapetalae</taxon>
        <taxon>asterids</taxon>
        <taxon>lamiids</taxon>
        <taxon>Solanales</taxon>
        <taxon>Solanaceae</taxon>
        <taxon>Solanoideae</taxon>
        <taxon>Datureae</taxon>
        <taxon>Datura</taxon>
    </lineage>
</organism>
<gene>
    <name evidence="2" type="ORF">HAX54_034192</name>
</gene>
<reference evidence="2 3" key="1">
    <citation type="journal article" date="2021" name="BMC Genomics">
        <title>Datura genome reveals duplications of psychoactive alkaloid biosynthetic genes and high mutation rate following tissue culture.</title>
        <authorList>
            <person name="Rajewski A."/>
            <person name="Carter-House D."/>
            <person name="Stajich J."/>
            <person name="Litt A."/>
        </authorList>
    </citation>
    <scope>NUCLEOTIDE SEQUENCE [LARGE SCALE GENOMIC DNA]</scope>
    <source>
        <strain evidence="2">AR-01</strain>
    </source>
</reference>
<name>A0ABS8VGC6_DATST</name>
<feature type="compositionally biased region" description="Low complexity" evidence="1">
    <location>
        <begin position="102"/>
        <end position="115"/>
    </location>
</feature>
<evidence type="ECO:0000256" key="1">
    <source>
        <dbReference type="SAM" id="MobiDB-lite"/>
    </source>
</evidence>
<dbReference type="Pfam" id="PF07816">
    <property type="entry name" value="DUF1645"/>
    <property type="match status" value="1"/>
</dbReference>
<protein>
    <submittedName>
        <fullName evidence="2">Uncharacterized protein</fullName>
    </submittedName>
</protein>
<feature type="compositionally biased region" description="Basic and acidic residues" evidence="1">
    <location>
        <begin position="33"/>
        <end position="48"/>
    </location>
</feature>
<feature type="compositionally biased region" description="Basic and acidic residues" evidence="1">
    <location>
        <begin position="164"/>
        <end position="175"/>
    </location>
</feature>
<comment type="caution">
    <text evidence="2">The sequence shown here is derived from an EMBL/GenBank/DDBJ whole genome shotgun (WGS) entry which is preliminary data.</text>
</comment>
<evidence type="ECO:0000313" key="3">
    <source>
        <dbReference type="Proteomes" id="UP000823775"/>
    </source>
</evidence>
<dbReference type="PANTHER" id="PTHR33095">
    <property type="entry name" value="OS07G0619500 PROTEIN"/>
    <property type="match status" value="1"/>
</dbReference>
<keyword evidence="3" id="KW-1185">Reference proteome</keyword>
<feature type="compositionally biased region" description="Basic and acidic residues" evidence="1">
    <location>
        <begin position="182"/>
        <end position="192"/>
    </location>
</feature>
<dbReference type="Proteomes" id="UP000823775">
    <property type="component" value="Unassembled WGS sequence"/>
</dbReference>
<dbReference type="EMBL" id="JACEIK010004400">
    <property type="protein sequence ID" value="MCD9645337.1"/>
    <property type="molecule type" value="Genomic_DNA"/>
</dbReference>